<proteinExistence type="predicted"/>
<dbReference type="Proteomes" id="UP000643554">
    <property type="component" value="Unassembled WGS sequence"/>
</dbReference>
<organism evidence="1 2">
    <name type="scientific">Methanothermococcus okinawensis</name>
    <dbReference type="NCBI Taxonomy" id="155863"/>
    <lineage>
        <taxon>Archaea</taxon>
        <taxon>Methanobacteriati</taxon>
        <taxon>Methanobacteriota</taxon>
        <taxon>Methanomada group</taxon>
        <taxon>Methanococci</taxon>
        <taxon>Methanococcales</taxon>
        <taxon>Methanococcaceae</taxon>
        <taxon>Methanothermococcus</taxon>
    </lineage>
</organism>
<evidence type="ECO:0000313" key="2">
    <source>
        <dbReference type="Proteomes" id="UP000643554"/>
    </source>
</evidence>
<protein>
    <submittedName>
        <fullName evidence="1">Phosphate ABC transporter substrate-binding protein PstS</fullName>
    </submittedName>
</protein>
<feature type="non-terminal residue" evidence="1">
    <location>
        <position position="40"/>
    </location>
</feature>
<accession>A0A833E159</accession>
<comment type="caution">
    <text evidence="1">The sequence shown here is derived from an EMBL/GenBank/DDBJ whole genome shotgun (WGS) entry which is preliminary data.</text>
</comment>
<sequence>MKKILALLLGILLLIPVVSLSGCMGTEEKAQPQETAAKPA</sequence>
<dbReference type="AlphaFoldDB" id="A0A833E159"/>
<name>A0A833E159_9EURY</name>
<dbReference type="PROSITE" id="PS51257">
    <property type="entry name" value="PROKAR_LIPOPROTEIN"/>
    <property type="match status" value="1"/>
</dbReference>
<dbReference type="EMBL" id="DQUI01000061">
    <property type="protein sequence ID" value="HIP84451.1"/>
    <property type="molecule type" value="Genomic_DNA"/>
</dbReference>
<reference evidence="1" key="1">
    <citation type="journal article" date="2020" name="ISME J.">
        <title>Gammaproteobacteria mediating utilization of methyl-, sulfur- and petroleum organic compounds in deep ocean hydrothermal plumes.</title>
        <authorList>
            <person name="Zhou Z."/>
            <person name="Liu Y."/>
            <person name="Pan J."/>
            <person name="Cron B.R."/>
            <person name="Toner B.M."/>
            <person name="Anantharaman K."/>
            <person name="Breier J.A."/>
            <person name="Dick G.J."/>
            <person name="Li M."/>
        </authorList>
    </citation>
    <scope>NUCLEOTIDE SEQUENCE</scope>
    <source>
        <strain evidence="1">SZUA-1453</strain>
    </source>
</reference>
<evidence type="ECO:0000313" key="1">
    <source>
        <dbReference type="EMBL" id="HIP84451.1"/>
    </source>
</evidence>
<gene>
    <name evidence="1" type="ORF">EYH15_03075</name>
</gene>